<accession>A0A1J4JT45</accession>
<keyword evidence="2" id="KW-1185">Reference proteome</keyword>
<dbReference type="Pfam" id="PF04724">
    <property type="entry name" value="Glyco_transf_17"/>
    <property type="match status" value="1"/>
</dbReference>
<dbReference type="GeneID" id="94842471"/>
<dbReference type="GO" id="GO:0006044">
    <property type="term" value="P:N-acetylglucosamine metabolic process"/>
    <property type="evidence" value="ECO:0007669"/>
    <property type="project" value="TreeGrafter"/>
</dbReference>
<dbReference type="InterPro" id="IPR006813">
    <property type="entry name" value="Glyco_trans_17"/>
</dbReference>
<dbReference type="AlphaFoldDB" id="A0A1J4JT45"/>
<dbReference type="PANTHER" id="PTHR12224:SF0">
    <property type="entry name" value="BETA-1,4-MANNOSYL-GLYCOPROTEIN 4-BETA-N-ACETYLGLUCOSAMINYLTRANSFERASE"/>
    <property type="match status" value="1"/>
</dbReference>
<reference evidence="1" key="1">
    <citation type="submission" date="2016-10" db="EMBL/GenBank/DDBJ databases">
        <authorList>
            <person name="Benchimol M."/>
            <person name="Almeida L.G."/>
            <person name="Vasconcelos A.T."/>
            <person name="Perreira-Neves A."/>
            <person name="Rosa I.A."/>
            <person name="Tasca T."/>
            <person name="Bogo M.R."/>
            <person name="de Souza W."/>
        </authorList>
    </citation>
    <scope>NUCLEOTIDE SEQUENCE [LARGE SCALE GENOMIC DNA]</scope>
    <source>
        <strain evidence="1">K</strain>
    </source>
</reference>
<evidence type="ECO:0000313" key="1">
    <source>
        <dbReference type="EMBL" id="OHT01914.1"/>
    </source>
</evidence>
<dbReference type="RefSeq" id="XP_068355050.1">
    <property type="nucleotide sequence ID" value="XM_068507767.1"/>
</dbReference>
<dbReference type="GO" id="GO:0016020">
    <property type="term" value="C:membrane"/>
    <property type="evidence" value="ECO:0007669"/>
    <property type="project" value="InterPro"/>
</dbReference>
<dbReference type="EMBL" id="MLAK01000890">
    <property type="protein sequence ID" value="OHT01914.1"/>
    <property type="molecule type" value="Genomic_DNA"/>
</dbReference>
<evidence type="ECO:0000313" key="2">
    <source>
        <dbReference type="Proteomes" id="UP000179807"/>
    </source>
</evidence>
<dbReference type="OrthoDB" id="6474464at2759"/>
<name>A0A1J4JT45_9EUKA</name>
<dbReference type="VEuPathDB" id="TrichDB:TRFO_31154"/>
<dbReference type="PANTHER" id="PTHR12224">
    <property type="entry name" value="BETA-1,4-MANNOSYL-GLYCOPROTEIN BETA-1,4-N-ACETYLGLUCOSAMINYL-TRANSFERASE"/>
    <property type="match status" value="1"/>
</dbReference>
<sequence length="461" mass="53940">MCGGPWQAVLLFIWVFEIFFITMISDNNIETRNPFIEPSLVLQTLKIPIIHDVQLKTHLEETAYEVFEFGPEWYDQIRSSGKLINLTETMKLHEDINNHPLIEKVKGMNFKEMVKELKLTRDLKTLDEVERGAMVKVVTEFAIKEPLVEIEETCEPILAASIKCEDYGENLNGERERPARIGHLIQFGFEADSLEIHLHEIYDYIDKFFIVEAQRTHFMNTPKPLIWPQLAKQKRFSKFLDKIVYFVITDELIENHAQSSVTNIWRNEGIQEDLRWRMFLEWNKKHDNYFKEDDVLGFGDTDEISSRHNLALIKKCNLKGVTDIGIWFTFGTVSKYHNSCFHVRGHYDNLGDPTYWPVKAAMDNSEKPSRNRGKSPYHLLGGLHLTRYRYIPHVLAKELSATEAGNTNHPIFQLLDQLSNSDVSLHEMKLQMMKYIDKWSVIRDYFDMPKDRLGTLPFVIP</sequence>
<gene>
    <name evidence="1" type="primary">gnt8</name>
    <name evidence="1" type="ORF">TRFO_31154</name>
</gene>
<dbReference type="Proteomes" id="UP000179807">
    <property type="component" value="Unassembled WGS sequence"/>
</dbReference>
<organism evidence="1 2">
    <name type="scientific">Tritrichomonas foetus</name>
    <dbReference type="NCBI Taxonomy" id="1144522"/>
    <lineage>
        <taxon>Eukaryota</taxon>
        <taxon>Metamonada</taxon>
        <taxon>Parabasalia</taxon>
        <taxon>Tritrichomonadida</taxon>
        <taxon>Tritrichomonadidae</taxon>
        <taxon>Tritrichomonas</taxon>
    </lineage>
</organism>
<comment type="caution">
    <text evidence="1">The sequence shown here is derived from an EMBL/GenBank/DDBJ whole genome shotgun (WGS) entry which is preliminary data.</text>
</comment>
<dbReference type="GO" id="GO:0003830">
    <property type="term" value="F:beta-1,4-mannosylglycoprotein 4-beta-N-acetylglucosaminyltransferase activity"/>
    <property type="evidence" value="ECO:0007669"/>
    <property type="project" value="InterPro"/>
</dbReference>
<protein>
    <submittedName>
        <fullName evidence="1">Beta-1,4-mannosyl-glycoprotein beta-1,4-N-acetylglucosaminyltransferase</fullName>
    </submittedName>
</protein>
<proteinExistence type="predicted"/>